<dbReference type="AlphaFoldDB" id="A0A3B0XRU7"/>
<feature type="domain" description="RNA-binding S4" evidence="5">
    <location>
        <begin position="11"/>
        <end position="66"/>
    </location>
</feature>
<dbReference type="InterPro" id="IPR025708">
    <property type="entry name" value="HSP15"/>
</dbReference>
<dbReference type="GO" id="GO:0003727">
    <property type="term" value="F:single-stranded RNA binding"/>
    <property type="evidence" value="ECO:0007669"/>
    <property type="project" value="InterPro"/>
</dbReference>
<keyword evidence="3" id="KW-0238">DNA-binding</keyword>
<sequence>MQIDSQIGNQQRLDKWLWAARFFKTRKLAAEAVSGGKVHLNGDRVKPSRNVKVGDALQITRGQYEFHITVEGLNKQRRPADEARTLYIESPESIEKRQLLAESLKALNANMPYSAKRPDKKQRREIVRFKQDY</sequence>
<accession>A0A3B0XRU7</accession>
<evidence type="ECO:0000256" key="4">
    <source>
        <dbReference type="SAM" id="MobiDB-lite"/>
    </source>
</evidence>
<evidence type="ECO:0000256" key="2">
    <source>
        <dbReference type="ARBA" id="ARBA00022884"/>
    </source>
</evidence>
<keyword evidence="6" id="KW-0346">Stress response</keyword>
<dbReference type="GO" id="GO:0003677">
    <property type="term" value="F:DNA binding"/>
    <property type="evidence" value="ECO:0007669"/>
    <property type="project" value="UniProtKB-KW"/>
</dbReference>
<dbReference type="InterPro" id="IPR036986">
    <property type="entry name" value="S4_RNA-bd_sf"/>
</dbReference>
<keyword evidence="2" id="KW-0694">RNA-binding</keyword>
<dbReference type="SMART" id="SM00363">
    <property type="entry name" value="S4"/>
    <property type="match status" value="1"/>
</dbReference>
<evidence type="ECO:0000259" key="5">
    <source>
        <dbReference type="SMART" id="SM00363"/>
    </source>
</evidence>
<dbReference type="Gene3D" id="3.10.290.10">
    <property type="entry name" value="RNA-binding S4 domain"/>
    <property type="match status" value="1"/>
</dbReference>
<dbReference type="SUPFAM" id="SSF55174">
    <property type="entry name" value="Alpha-L RNA-binding motif"/>
    <property type="match status" value="1"/>
</dbReference>
<dbReference type="CDD" id="cd00165">
    <property type="entry name" value="S4"/>
    <property type="match status" value="1"/>
</dbReference>
<evidence type="ECO:0000313" key="6">
    <source>
        <dbReference type="EMBL" id="VAW70968.1"/>
    </source>
</evidence>
<dbReference type="PIRSF" id="PIRSF016821">
    <property type="entry name" value="HSP15"/>
    <property type="match status" value="1"/>
</dbReference>
<gene>
    <name evidence="6" type="ORF">MNBD_GAMMA10-735</name>
</gene>
<dbReference type="GO" id="GO:0043023">
    <property type="term" value="F:ribosomal large subunit binding"/>
    <property type="evidence" value="ECO:0007669"/>
    <property type="project" value="InterPro"/>
</dbReference>
<protein>
    <submittedName>
        <fullName evidence="6">Ribosome-associated heat shock protein implicated in the recycling of the 50S subunit (S4 paralog)</fullName>
    </submittedName>
</protein>
<organism evidence="6">
    <name type="scientific">hydrothermal vent metagenome</name>
    <dbReference type="NCBI Taxonomy" id="652676"/>
    <lineage>
        <taxon>unclassified sequences</taxon>
        <taxon>metagenomes</taxon>
        <taxon>ecological metagenomes</taxon>
    </lineage>
</organism>
<dbReference type="Pfam" id="PF01479">
    <property type="entry name" value="S4"/>
    <property type="match status" value="1"/>
</dbReference>
<dbReference type="EMBL" id="UOFJ01000561">
    <property type="protein sequence ID" value="VAW70968.1"/>
    <property type="molecule type" value="Genomic_DNA"/>
</dbReference>
<feature type="region of interest" description="Disordered" evidence="4">
    <location>
        <begin position="113"/>
        <end position="133"/>
    </location>
</feature>
<reference evidence="6" key="1">
    <citation type="submission" date="2018-06" db="EMBL/GenBank/DDBJ databases">
        <authorList>
            <person name="Zhirakovskaya E."/>
        </authorList>
    </citation>
    <scope>NUCLEOTIDE SEQUENCE</scope>
</reference>
<dbReference type="GO" id="GO:0034605">
    <property type="term" value="P:cellular response to heat"/>
    <property type="evidence" value="ECO:0007669"/>
    <property type="project" value="InterPro"/>
</dbReference>
<proteinExistence type="inferred from homology"/>
<evidence type="ECO:0000256" key="1">
    <source>
        <dbReference type="ARBA" id="ARBA00008396"/>
    </source>
</evidence>
<name>A0A3B0XRU7_9ZZZZ</name>
<dbReference type="InterPro" id="IPR002942">
    <property type="entry name" value="S4_RNA-bd"/>
</dbReference>
<dbReference type="PROSITE" id="PS50889">
    <property type="entry name" value="S4"/>
    <property type="match status" value="1"/>
</dbReference>
<evidence type="ECO:0000256" key="3">
    <source>
        <dbReference type="ARBA" id="ARBA00023125"/>
    </source>
</evidence>
<feature type="compositionally biased region" description="Basic and acidic residues" evidence="4">
    <location>
        <begin position="122"/>
        <end position="133"/>
    </location>
</feature>
<comment type="similarity">
    <text evidence="1">Belongs to the HSP15 family.</text>
</comment>